<dbReference type="InterPro" id="IPR027802">
    <property type="entry name" value="Multi-ubiquitin_dom"/>
</dbReference>
<protein>
    <submittedName>
        <fullName evidence="3">Multiubiquitin</fullName>
    </submittedName>
</protein>
<dbReference type="RefSeq" id="WP_133987058.1">
    <property type="nucleotide sequence ID" value="NZ_CP014206.1"/>
</dbReference>
<dbReference type="EMBL" id="SOBK01000001">
    <property type="protein sequence ID" value="TDT92010.1"/>
    <property type="molecule type" value="Genomic_DNA"/>
</dbReference>
<sequence length="242" mass="26561">MSNDKRLNGIIGDAEDRVKDGEKHHHPHGSFEILIKGESQDEISVTFGEPDPSGRQILSKAGFVPEEDHALIQLLLPGSRLIGMNDKVDLRNKGRHVFRVFGGGEIFLFTVDDTGYQWGASKINEADLRDAAVVPEEKVLVLERDGEEAEVPAGGDIELSHTGVEHLRTRHGMITVTLDGDEKRIHPGMYTTEKLIQVLGVEAGYLLNVVEDGELIPLQPNEKLRVKDGMIFISQVPSGGSS</sequence>
<dbReference type="AlphaFoldDB" id="A0AA94PR91"/>
<reference evidence="3 4" key="1">
    <citation type="submission" date="2019-03" db="EMBL/GenBank/DDBJ databases">
        <title>Genomic Encyclopedia of Type Strains, Phase IV (KMG-IV): sequencing the most valuable type-strain genomes for metagenomic binning, comparative biology and taxonomic classification.</title>
        <authorList>
            <person name="Goeker M."/>
        </authorList>
    </citation>
    <scope>NUCLEOTIDE SEQUENCE [LARGE SCALE GENOMIC DNA]</scope>
    <source>
        <strain evidence="3 4">DSM 101483</strain>
    </source>
</reference>
<comment type="caution">
    <text evidence="3">The sequence shown here is derived from an EMBL/GenBank/DDBJ whole genome shotgun (WGS) entry which is preliminary data.</text>
</comment>
<organism evidence="3 4">
    <name type="scientific">Pseudodesulfovibrio indicus</name>
    <dbReference type="NCBI Taxonomy" id="1716143"/>
    <lineage>
        <taxon>Bacteria</taxon>
        <taxon>Pseudomonadati</taxon>
        <taxon>Thermodesulfobacteriota</taxon>
        <taxon>Desulfovibrionia</taxon>
        <taxon>Desulfovibrionales</taxon>
        <taxon>Desulfovibrionaceae</taxon>
    </lineage>
</organism>
<dbReference type="Proteomes" id="UP000295506">
    <property type="component" value="Unassembled WGS sequence"/>
</dbReference>
<accession>A0AA94PR91</accession>
<evidence type="ECO:0000259" key="2">
    <source>
        <dbReference type="Pfam" id="PF14452"/>
    </source>
</evidence>
<evidence type="ECO:0000313" key="3">
    <source>
        <dbReference type="EMBL" id="TDT92010.1"/>
    </source>
</evidence>
<evidence type="ECO:0000313" key="4">
    <source>
        <dbReference type="Proteomes" id="UP000295506"/>
    </source>
</evidence>
<feature type="compositionally biased region" description="Basic and acidic residues" evidence="1">
    <location>
        <begin position="14"/>
        <end position="23"/>
    </location>
</feature>
<gene>
    <name evidence="3" type="ORF">EDC59_101414</name>
</gene>
<dbReference type="Pfam" id="PF14452">
    <property type="entry name" value="Multi_ubiq"/>
    <property type="match status" value="1"/>
</dbReference>
<feature type="domain" description="Multi-ubiquitin" evidence="2">
    <location>
        <begin position="44"/>
        <end position="95"/>
    </location>
</feature>
<evidence type="ECO:0000256" key="1">
    <source>
        <dbReference type="SAM" id="MobiDB-lite"/>
    </source>
</evidence>
<name>A0AA94PR91_9BACT</name>
<proteinExistence type="predicted"/>
<feature type="region of interest" description="Disordered" evidence="1">
    <location>
        <begin position="1"/>
        <end position="28"/>
    </location>
</feature>